<keyword evidence="4" id="KW-1185">Reference proteome</keyword>
<evidence type="ECO:0000313" key="2">
    <source>
        <dbReference type="EMBL" id="GJM85078.1"/>
    </source>
</evidence>
<dbReference type="EMBL" id="BQKI01000001">
    <property type="protein sequence ID" value="GJM85078.1"/>
    <property type="molecule type" value="Genomic_DNA"/>
</dbReference>
<dbReference type="AlphaFoldDB" id="A0AAV5BF39"/>
<dbReference type="InterPro" id="IPR021775">
    <property type="entry name" value="DUF3339"/>
</dbReference>
<feature type="transmembrane region" description="Helical" evidence="1">
    <location>
        <begin position="40"/>
        <end position="63"/>
    </location>
</feature>
<proteinExistence type="predicted"/>
<evidence type="ECO:0000313" key="4">
    <source>
        <dbReference type="Proteomes" id="UP001054889"/>
    </source>
</evidence>
<dbReference type="EMBL" id="BQKI01000001">
    <property type="protein sequence ID" value="GJM85706.1"/>
    <property type="molecule type" value="Genomic_DNA"/>
</dbReference>
<sequence length="71" mass="7722">MMDWGPLVVAVALFIVLSSGLLFPQISTRTRLVELGNMCTSGISVLVHAAIFFAVLALLDVFFPVHVRTGY</sequence>
<reference evidence="2" key="2">
    <citation type="submission" date="2021-12" db="EMBL/GenBank/DDBJ databases">
        <title>Resequencing data analysis of finger millet.</title>
        <authorList>
            <person name="Hatakeyama M."/>
            <person name="Aluri S."/>
            <person name="Balachadran M.T."/>
            <person name="Sivarajan S.R."/>
            <person name="Poveda L."/>
            <person name="Shimizu-Inatsugi R."/>
            <person name="Schlapbach R."/>
            <person name="Sreeman S.M."/>
            <person name="Shimizu K.K."/>
        </authorList>
    </citation>
    <scope>NUCLEOTIDE SEQUENCE</scope>
</reference>
<keyword evidence="1" id="KW-1133">Transmembrane helix</keyword>
<keyword evidence="1" id="KW-0812">Transmembrane</keyword>
<dbReference type="PANTHER" id="PTHR33128">
    <property type="entry name" value="OS05G0103400 PROTEIN"/>
    <property type="match status" value="1"/>
</dbReference>
<dbReference type="Pfam" id="PF11820">
    <property type="entry name" value="DUF3339"/>
    <property type="match status" value="1"/>
</dbReference>
<reference evidence="2" key="1">
    <citation type="journal article" date="2018" name="DNA Res.">
        <title>Multiple hybrid de novo genome assembly of finger millet, an orphan allotetraploid crop.</title>
        <authorList>
            <person name="Hatakeyama M."/>
            <person name="Aluri S."/>
            <person name="Balachadran M.T."/>
            <person name="Sivarajan S.R."/>
            <person name="Patrignani A."/>
            <person name="Gruter S."/>
            <person name="Poveda L."/>
            <person name="Shimizu-Inatsugi R."/>
            <person name="Baeten J."/>
            <person name="Francoijs K.J."/>
            <person name="Nataraja K.N."/>
            <person name="Reddy Y.A.N."/>
            <person name="Phadnis S."/>
            <person name="Ravikumar R.L."/>
            <person name="Schlapbach R."/>
            <person name="Sreeman S.M."/>
            <person name="Shimizu K.K."/>
        </authorList>
    </citation>
    <scope>NUCLEOTIDE SEQUENCE</scope>
</reference>
<name>A0AAV5BF39_ELECO</name>
<comment type="caution">
    <text evidence="2">The sequence shown here is derived from an EMBL/GenBank/DDBJ whole genome shotgun (WGS) entry which is preliminary data.</text>
</comment>
<evidence type="ECO:0000313" key="3">
    <source>
        <dbReference type="EMBL" id="GJM85706.1"/>
    </source>
</evidence>
<evidence type="ECO:0000256" key="1">
    <source>
        <dbReference type="SAM" id="Phobius"/>
    </source>
</evidence>
<dbReference type="Proteomes" id="UP001054889">
    <property type="component" value="Unassembled WGS sequence"/>
</dbReference>
<dbReference type="PANTHER" id="PTHR33128:SF47">
    <property type="entry name" value="GPI-ANCHORED-LIKE PROTEIN (DUF 3339)"/>
    <property type="match status" value="1"/>
</dbReference>
<keyword evidence="1" id="KW-0472">Membrane</keyword>
<protein>
    <submittedName>
        <fullName evidence="2">Uncharacterized protein</fullName>
    </submittedName>
</protein>
<gene>
    <name evidence="2" type="primary">ga00810</name>
    <name evidence="3" type="synonym">ga01497</name>
    <name evidence="2" type="ORF">PR202_ga00810</name>
    <name evidence="3" type="ORF">PR202_ga01497</name>
</gene>
<accession>A0AAV5BF39</accession>
<organism evidence="2 4">
    <name type="scientific">Eleusine coracana subsp. coracana</name>
    <dbReference type="NCBI Taxonomy" id="191504"/>
    <lineage>
        <taxon>Eukaryota</taxon>
        <taxon>Viridiplantae</taxon>
        <taxon>Streptophyta</taxon>
        <taxon>Embryophyta</taxon>
        <taxon>Tracheophyta</taxon>
        <taxon>Spermatophyta</taxon>
        <taxon>Magnoliopsida</taxon>
        <taxon>Liliopsida</taxon>
        <taxon>Poales</taxon>
        <taxon>Poaceae</taxon>
        <taxon>PACMAD clade</taxon>
        <taxon>Chloridoideae</taxon>
        <taxon>Cynodonteae</taxon>
        <taxon>Eleusininae</taxon>
        <taxon>Eleusine</taxon>
    </lineage>
</organism>